<proteinExistence type="predicted"/>
<evidence type="ECO:0000313" key="1">
    <source>
        <dbReference type="EMBL" id="KAI3673679.1"/>
    </source>
</evidence>
<accession>A0ACB8XTJ4</accession>
<evidence type="ECO:0000313" key="2">
    <source>
        <dbReference type="Proteomes" id="UP001055879"/>
    </source>
</evidence>
<gene>
    <name evidence="1" type="ORF">L6452_39803</name>
</gene>
<dbReference type="EMBL" id="CM042061">
    <property type="protein sequence ID" value="KAI3673679.1"/>
    <property type="molecule type" value="Genomic_DNA"/>
</dbReference>
<sequence length="93" mass="10066">MFVYILCLDFGLSVLGLFDLVWEVGFQGVDGEAYGDTIRGKRDIKAGGKGPYGGANMNRDPHTSKNNAPSQLLPRSFPIGVGVGFSLFLFFGF</sequence>
<name>A0ACB8XTJ4_ARCLA</name>
<reference evidence="2" key="1">
    <citation type="journal article" date="2022" name="Mol. Ecol. Resour.">
        <title>The genomes of chicory, endive, great burdock and yacon provide insights into Asteraceae palaeo-polyploidization history and plant inulin production.</title>
        <authorList>
            <person name="Fan W."/>
            <person name="Wang S."/>
            <person name="Wang H."/>
            <person name="Wang A."/>
            <person name="Jiang F."/>
            <person name="Liu H."/>
            <person name="Zhao H."/>
            <person name="Xu D."/>
            <person name="Zhang Y."/>
        </authorList>
    </citation>
    <scope>NUCLEOTIDE SEQUENCE [LARGE SCALE GENOMIC DNA]</scope>
    <source>
        <strain evidence="2">cv. Niubang</strain>
    </source>
</reference>
<protein>
    <submittedName>
        <fullName evidence="1">Uncharacterized protein</fullName>
    </submittedName>
</protein>
<comment type="caution">
    <text evidence="1">The sequence shown here is derived from an EMBL/GenBank/DDBJ whole genome shotgun (WGS) entry which is preliminary data.</text>
</comment>
<keyword evidence="2" id="KW-1185">Reference proteome</keyword>
<reference evidence="1 2" key="2">
    <citation type="journal article" date="2022" name="Mol. Ecol. Resour.">
        <title>The genomes of chicory, endive, great burdock and yacon provide insights into Asteraceae paleo-polyploidization history and plant inulin production.</title>
        <authorList>
            <person name="Fan W."/>
            <person name="Wang S."/>
            <person name="Wang H."/>
            <person name="Wang A."/>
            <person name="Jiang F."/>
            <person name="Liu H."/>
            <person name="Zhao H."/>
            <person name="Xu D."/>
            <person name="Zhang Y."/>
        </authorList>
    </citation>
    <scope>NUCLEOTIDE SEQUENCE [LARGE SCALE GENOMIC DNA]</scope>
    <source>
        <strain evidence="2">cv. Niubang</strain>
    </source>
</reference>
<dbReference type="Proteomes" id="UP001055879">
    <property type="component" value="Linkage Group LG15"/>
</dbReference>
<organism evidence="1 2">
    <name type="scientific">Arctium lappa</name>
    <name type="common">Greater burdock</name>
    <name type="synonym">Lappa major</name>
    <dbReference type="NCBI Taxonomy" id="4217"/>
    <lineage>
        <taxon>Eukaryota</taxon>
        <taxon>Viridiplantae</taxon>
        <taxon>Streptophyta</taxon>
        <taxon>Embryophyta</taxon>
        <taxon>Tracheophyta</taxon>
        <taxon>Spermatophyta</taxon>
        <taxon>Magnoliopsida</taxon>
        <taxon>eudicotyledons</taxon>
        <taxon>Gunneridae</taxon>
        <taxon>Pentapetalae</taxon>
        <taxon>asterids</taxon>
        <taxon>campanulids</taxon>
        <taxon>Asterales</taxon>
        <taxon>Asteraceae</taxon>
        <taxon>Carduoideae</taxon>
        <taxon>Cardueae</taxon>
        <taxon>Arctiinae</taxon>
        <taxon>Arctium</taxon>
    </lineage>
</organism>